<gene>
    <name evidence="3" type="ORF">BBOV_I003380</name>
</gene>
<comment type="caution">
    <text evidence="3">The sequence shown here is derived from an EMBL/GenBank/DDBJ whole genome shotgun (WGS) entry which is preliminary data.</text>
</comment>
<evidence type="ECO:0000256" key="1">
    <source>
        <dbReference type="SAM" id="Coils"/>
    </source>
</evidence>
<feature type="compositionally biased region" description="Basic and acidic residues" evidence="2">
    <location>
        <begin position="153"/>
        <end position="164"/>
    </location>
</feature>
<accession>A7AWJ2</accession>
<proteinExistence type="predicted"/>
<evidence type="ECO:0000313" key="4">
    <source>
        <dbReference type="Proteomes" id="UP000002173"/>
    </source>
</evidence>
<reference evidence="3 4" key="1">
    <citation type="journal article" date="2007" name="PLoS Pathog.">
        <title>Genome sequence of Babesia bovis and comparative analysis of apicomplexan hemoprotozoa.</title>
        <authorList>
            <person name="Brayton K.A."/>
            <person name="Lau A.O.T."/>
            <person name="Herndon D.R."/>
            <person name="Hannick L."/>
            <person name="Kappmeyer L.S."/>
            <person name="Berens S.J."/>
            <person name="Bidwell S.L."/>
            <person name="Brown W.C."/>
            <person name="Crabtree J."/>
            <person name="Fadrosh D."/>
            <person name="Feldblum T."/>
            <person name="Forberger H.A."/>
            <person name="Haas B.J."/>
            <person name="Howell J.M."/>
            <person name="Khouri H."/>
            <person name="Koo H."/>
            <person name="Mann D.J."/>
            <person name="Norimine J."/>
            <person name="Paulsen I.T."/>
            <person name="Radune D."/>
            <person name="Ren Q."/>
            <person name="Smith R.K. Jr."/>
            <person name="Suarez C.E."/>
            <person name="White O."/>
            <person name="Wortman J.R."/>
            <person name="Knowles D.P. Jr."/>
            <person name="McElwain T.F."/>
            <person name="Nene V.M."/>
        </authorList>
    </citation>
    <scope>NUCLEOTIDE SEQUENCE [LARGE SCALE GENOMIC DNA]</scope>
    <source>
        <strain evidence="3">T2Bo</strain>
    </source>
</reference>
<dbReference type="eggNOG" id="ENOG502QWUE">
    <property type="taxonomic scope" value="Eukaryota"/>
</dbReference>
<reference evidence="4" key="2">
    <citation type="journal article" date="2020" name="Data Brief">
        <title>Transcriptome dataset of Babesia bovis life stages within vertebrate and invertebrate hosts.</title>
        <authorList>
            <person name="Ueti M.W."/>
            <person name="Johnson W.C."/>
            <person name="Kappmeyer L.S."/>
            <person name="Herndon D.R."/>
            <person name="Mousel M.R."/>
            <person name="Reif K.E."/>
            <person name="Taus N.S."/>
            <person name="Ifeonu O.O."/>
            <person name="Silva J.C."/>
            <person name="Suarez C.E."/>
            <person name="Brayton K.A."/>
        </authorList>
    </citation>
    <scope>NUCLEOTIDE SEQUENCE [LARGE SCALE GENOMIC DNA]</scope>
</reference>
<dbReference type="OMA" id="LKWEPKA"/>
<sequence>MNSTVEAYTSMAGETMAKDMEDMDYSDSGYVVTDDADFVGEYDEGFDSSEMVDDVEDVADTEEVVSEVPEDFADSELAESEIVEDVVDPEEVEKIADEEVVDPKDEEYVECPEEPESPLPSPDVEEAGADEIYSLEHSQLIDESEIITQGSDVAKHDHEDHVESSEEEHEEPAGTELPESKAKKDHVVKTKKLQWEAKPSVPAYVINTANKFNVEDLEKIVITTKGKAAKMAASKIEKMSTRARESTQRLKEAMQTTKMTQQTQREEVVAAEKARVNAAKKAREVQAERIRQEAAERRKVELLEKQRLQEEYEAKKAALTKARREALSKSRA</sequence>
<keyword evidence="4" id="KW-1185">Reference proteome</keyword>
<dbReference type="GeneID" id="5477204"/>
<dbReference type="RefSeq" id="XP_001608988.1">
    <property type="nucleotide sequence ID" value="XM_001608938.1"/>
</dbReference>
<dbReference type="VEuPathDB" id="PiroplasmaDB:BBOV_I003380"/>
<feature type="region of interest" description="Disordered" evidence="2">
    <location>
        <begin position="97"/>
        <end position="129"/>
    </location>
</feature>
<evidence type="ECO:0000256" key="2">
    <source>
        <dbReference type="SAM" id="MobiDB-lite"/>
    </source>
</evidence>
<evidence type="ECO:0000313" key="3">
    <source>
        <dbReference type="EMBL" id="EDO05420.1"/>
    </source>
</evidence>
<dbReference type="AlphaFoldDB" id="A7AWJ2"/>
<dbReference type="STRING" id="5865.A7AWJ2"/>
<dbReference type="EMBL" id="AAXT01000005">
    <property type="protein sequence ID" value="EDO05420.1"/>
    <property type="molecule type" value="Genomic_DNA"/>
</dbReference>
<feature type="region of interest" description="Disordered" evidence="2">
    <location>
        <begin position="145"/>
        <end position="185"/>
    </location>
</feature>
<dbReference type="Proteomes" id="UP000002173">
    <property type="component" value="Unassembled WGS sequence"/>
</dbReference>
<organism evidence="3 4">
    <name type="scientific">Babesia bovis</name>
    <dbReference type="NCBI Taxonomy" id="5865"/>
    <lineage>
        <taxon>Eukaryota</taxon>
        <taxon>Sar</taxon>
        <taxon>Alveolata</taxon>
        <taxon>Apicomplexa</taxon>
        <taxon>Aconoidasida</taxon>
        <taxon>Piroplasmida</taxon>
        <taxon>Babesiidae</taxon>
        <taxon>Babesia</taxon>
    </lineage>
</organism>
<dbReference type="KEGG" id="bbo:BBOV_I003380"/>
<keyword evidence="1" id="KW-0175">Coiled coil</keyword>
<reference evidence="4" key="3">
    <citation type="journal article" date="2021" name="Int. J. Parasitol.">
        <title>Comparative analysis of gene expression between Babesia bovis blood stages and kinetes allowed by improved genome annotation.</title>
        <authorList>
            <person name="Ueti M.W."/>
            <person name="Johnson W.C."/>
            <person name="Kappmeyer L.S."/>
            <person name="Herndon D.R."/>
            <person name="Mousel M.R."/>
            <person name="Reif K.E."/>
            <person name="Taus N.S."/>
            <person name="Ifeonu O.O."/>
            <person name="Silva J.C."/>
            <person name="Suarez C.E."/>
            <person name="Brayton K.A."/>
        </authorList>
    </citation>
    <scope>NUCLEOTIDE SEQUENCE [LARGE SCALE GENOMIC DNA]</scope>
</reference>
<feature type="compositionally biased region" description="Acidic residues" evidence="2">
    <location>
        <begin position="104"/>
        <end position="116"/>
    </location>
</feature>
<protein>
    <submittedName>
        <fullName evidence="3">Uncharacterized protein</fullName>
    </submittedName>
</protein>
<name>A7AWJ2_BABBO</name>
<feature type="coiled-coil region" evidence="1">
    <location>
        <begin position="236"/>
        <end position="329"/>
    </location>
</feature>
<dbReference type="InParanoid" id="A7AWJ2"/>